<dbReference type="AlphaFoldDB" id="G7WQX8"/>
<dbReference type="EMBL" id="CP003117">
    <property type="protein sequence ID" value="AET65121.1"/>
    <property type="molecule type" value="Genomic_DNA"/>
</dbReference>
<gene>
    <name evidence="4" type="ordered locus">Mhar_1763</name>
</gene>
<evidence type="ECO:0000313" key="4">
    <source>
        <dbReference type="EMBL" id="AET65121.1"/>
    </source>
</evidence>
<dbReference type="RefSeq" id="WP_014587301.1">
    <property type="nucleotide sequence ID" value="NC_017527.1"/>
</dbReference>
<organism evidence="4 5">
    <name type="scientific">Methanothrix harundinacea (strain 6Ac)</name>
    <name type="common">Methanosaeta harundinacea</name>
    <dbReference type="NCBI Taxonomy" id="1110509"/>
    <lineage>
        <taxon>Archaea</taxon>
        <taxon>Methanobacteriati</taxon>
        <taxon>Methanobacteriota</taxon>
        <taxon>Stenosarchaea group</taxon>
        <taxon>Methanomicrobia</taxon>
        <taxon>Methanotrichales</taxon>
        <taxon>Methanotrichaceae</taxon>
        <taxon>Methanothrix</taxon>
    </lineage>
</organism>
<dbReference type="InterPro" id="IPR016764">
    <property type="entry name" value="MeTrfase_MtxX_xsu"/>
</dbReference>
<evidence type="ECO:0000256" key="3">
    <source>
        <dbReference type="ARBA" id="ARBA00022679"/>
    </source>
</evidence>
<evidence type="ECO:0000256" key="1">
    <source>
        <dbReference type="ARBA" id="ARBA00009125"/>
    </source>
</evidence>
<reference evidence="4 5" key="1">
    <citation type="journal article" date="2012" name="PLoS ONE">
        <title>The genome characteristics and predicted function of methyl-group oxidation pathway in the obligate aceticlastic methanogens, Methanosaeta spp.</title>
        <authorList>
            <person name="Zhu J."/>
            <person name="Zheng H."/>
            <person name="Ai G."/>
            <person name="Zhang G."/>
            <person name="Liu D."/>
            <person name="Liu X."/>
            <person name="Dong X."/>
        </authorList>
    </citation>
    <scope>NUCLEOTIDE SEQUENCE [LARGE SCALE GENOMIC DNA]</scope>
    <source>
        <strain evidence="4 5">6Ac</strain>
    </source>
</reference>
<keyword evidence="2 4" id="KW-0489">Methyltransferase</keyword>
<proteinExistence type="inferred from homology"/>
<dbReference type="STRING" id="1110509.Mhar_1763"/>
<dbReference type="NCBIfam" id="TIGR03270">
    <property type="entry name" value="methan_mark_4"/>
    <property type="match status" value="1"/>
</dbReference>
<dbReference type="Proteomes" id="UP000005877">
    <property type="component" value="Chromosome"/>
</dbReference>
<keyword evidence="5" id="KW-1185">Reference proteome</keyword>
<keyword evidence="3 4" id="KW-0808">Transferase</keyword>
<accession>G7WQX8</accession>
<dbReference type="HOGENOM" id="CLU_086562_0_0_2"/>
<evidence type="ECO:0000256" key="2">
    <source>
        <dbReference type="ARBA" id="ARBA00022603"/>
    </source>
</evidence>
<protein>
    <submittedName>
        <fullName evidence="4">Putative methyltransferase mtx subunit X</fullName>
    </submittedName>
</protein>
<dbReference type="GO" id="GO:0032259">
    <property type="term" value="P:methylation"/>
    <property type="evidence" value="ECO:0007669"/>
    <property type="project" value="UniProtKB-KW"/>
</dbReference>
<dbReference type="SUPFAM" id="SSF53659">
    <property type="entry name" value="Isocitrate/Isopropylmalate dehydrogenase-like"/>
    <property type="match status" value="1"/>
</dbReference>
<dbReference type="PATRIC" id="fig|1110509.7.peg.1960"/>
<dbReference type="GeneID" id="12510934"/>
<dbReference type="OrthoDB" id="53227at2157"/>
<name>G7WQX8_METH6</name>
<sequence length="270" mass="28706">MDGGFVDRLERAARGRRARIAIGVSGGGPELIAGIEEARDYAEIVLVGDPGPDCDLGHSELVRTDDPASELVRLLEEGEVDGAVRGNLSATKVVRKIGRTFEVRVRRLSLLALPDWSFFLAPVGIDEGDSISDRLSLAVLGAGYIRAVDLETEPRVSILSGGRLEDLGRSDRVDRTLAEGELVARLARDAGVRAVHRGILIETCRGDDLIVAPDGISGNLVFRTLMLVSGAKGFGAPVIMDPVFVDSSRARKSFVGPIALASALVAMKGR</sequence>
<comment type="similarity">
    <text evidence="1">Belongs to the MtxX family.</text>
</comment>
<dbReference type="KEGG" id="mhi:Mhar_1763"/>
<dbReference type="GO" id="GO:0008168">
    <property type="term" value="F:methyltransferase activity"/>
    <property type="evidence" value="ECO:0007669"/>
    <property type="project" value="UniProtKB-KW"/>
</dbReference>
<evidence type="ECO:0000313" key="5">
    <source>
        <dbReference type="Proteomes" id="UP000005877"/>
    </source>
</evidence>